<gene>
    <name evidence="3" type="ORF">CHH61_22280</name>
</gene>
<comment type="caution">
    <text evidence="3">The sequence shown here is derived from an EMBL/GenBank/DDBJ whole genome shotgun (WGS) entry which is preliminary data.</text>
</comment>
<dbReference type="SUPFAM" id="SSF56349">
    <property type="entry name" value="DNA breaking-rejoining enzymes"/>
    <property type="match status" value="1"/>
</dbReference>
<dbReference type="GO" id="GO:0015074">
    <property type="term" value="P:DNA integration"/>
    <property type="evidence" value="ECO:0007669"/>
    <property type="project" value="InterPro"/>
</dbReference>
<evidence type="ECO:0000259" key="2">
    <source>
        <dbReference type="PROSITE" id="PS51898"/>
    </source>
</evidence>
<dbReference type="Gene3D" id="1.10.443.10">
    <property type="entry name" value="Intergrase catalytic core"/>
    <property type="match status" value="1"/>
</dbReference>
<proteinExistence type="predicted"/>
<dbReference type="InterPro" id="IPR013762">
    <property type="entry name" value="Integrase-like_cat_sf"/>
</dbReference>
<sequence>MKNRDIYEEKNMVFSTELGNHVHPRNLLRSFYRLVERAGVPKIRFHDLRHTHIVFLLEMRENNKRIAERLVWSSVKMLDRYTHITAHMQQETADAFGDKFYSAPNGTKNALNN</sequence>
<name>A0A268RW92_SHOCL</name>
<evidence type="ECO:0000313" key="4">
    <source>
        <dbReference type="Proteomes" id="UP000216133"/>
    </source>
</evidence>
<keyword evidence="1" id="KW-0233">DNA recombination</keyword>
<dbReference type="PROSITE" id="PS51898">
    <property type="entry name" value="TYR_RECOMBINASE"/>
    <property type="match status" value="1"/>
</dbReference>
<dbReference type="InterPro" id="IPR002104">
    <property type="entry name" value="Integrase_catalytic"/>
</dbReference>
<feature type="domain" description="Tyr recombinase" evidence="2">
    <location>
        <begin position="1"/>
        <end position="94"/>
    </location>
</feature>
<evidence type="ECO:0000256" key="1">
    <source>
        <dbReference type="ARBA" id="ARBA00023172"/>
    </source>
</evidence>
<dbReference type="GO" id="GO:0006310">
    <property type="term" value="P:DNA recombination"/>
    <property type="evidence" value="ECO:0007669"/>
    <property type="project" value="UniProtKB-KW"/>
</dbReference>
<protein>
    <recommendedName>
        <fullName evidence="2">Tyr recombinase domain-containing protein</fullName>
    </recommendedName>
</protein>
<dbReference type="Pfam" id="PF00589">
    <property type="entry name" value="Phage_integrase"/>
    <property type="match status" value="1"/>
</dbReference>
<reference evidence="3 4" key="1">
    <citation type="submission" date="2017-07" db="EMBL/GenBank/DDBJ databases">
        <title>Isolation and whole genome analysis of endospore-forming bacteria from heroin.</title>
        <authorList>
            <person name="Kalinowski J."/>
            <person name="Ahrens B."/>
            <person name="Al-Dilaimi A."/>
            <person name="Winkler A."/>
            <person name="Wibberg D."/>
            <person name="Schleenbecker U."/>
            <person name="Ruckert C."/>
            <person name="Wolfel R."/>
            <person name="Grass G."/>
        </authorList>
    </citation>
    <scope>NUCLEOTIDE SEQUENCE [LARGE SCALE GENOMIC DNA]</scope>
    <source>
        <strain evidence="3 4">7523-2</strain>
    </source>
</reference>
<dbReference type="InterPro" id="IPR011010">
    <property type="entry name" value="DNA_brk_join_enz"/>
</dbReference>
<dbReference type="AlphaFoldDB" id="A0A268RW92"/>
<accession>A0A268RW92</accession>
<dbReference type="EMBL" id="NPBS01000153">
    <property type="protein sequence ID" value="PAF23741.1"/>
    <property type="molecule type" value="Genomic_DNA"/>
</dbReference>
<evidence type="ECO:0000313" key="3">
    <source>
        <dbReference type="EMBL" id="PAF23741.1"/>
    </source>
</evidence>
<dbReference type="GO" id="GO:0003677">
    <property type="term" value="F:DNA binding"/>
    <property type="evidence" value="ECO:0007669"/>
    <property type="project" value="InterPro"/>
</dbReference>
<organism evidence="3 4">
    <name type="scientific">Shouchella clausii</name>
    <name type="common">Alkalihalobacillus clausii</name>
    <dbReference type="NCBI Taxonomy" id="79880"/>
    <lineage>
        <taxon>Bacteria</taxon>
        <taxon>Bacillati</taxon>
        <taxon>Bacillota</taxon>
        <taxon>Bacilli</taxon>
        <taxon>Bacillales</taxon>
        <taxon>Bacillaceae</taxon>
        <taxon>Shouchella</taxon>
    </lineage>
</organism>
<dbReference type="Proteomes" id="UP000216133">
    <property type="component" value="Unassembled WGS sequence"/>
</dbReference>